<evidence type="ECO:0000313" key="2">
    <source>
        <dbReference type="EMBL" id="AYG82512.1"/>
    </source>
</evidence>
<protein>
    <submittedName>
        <fullName evidence="2">Uncharacterized protein</fullName>
    </submittedName>
</protein>
<feature type="compositionally biased region" description="Pro residues" evidence="1">
    <location>
        <begin position="18"/>
        <end position="31"/>
    </location>
</feature>
<accession>A0A387HNT1</accession>
<evidence type="ECO:0000256" key="1">
    <source>
        <dbReference type="SAM" id="MobiDB-lite"/>
    </source>
</evidence>
<organism evidence="2 3">
    <name type="scientific">Streptomyces hundungensis</name>
    <dbReference type="NCBI Taxonomy" id="1077946"/>
    <lineage>
        <taxon>Bacteria</taxon>
        <taxon>Bacillati</taxon>
        <taxon>Actinomycetota</taxon>
        <taxon>Actinomycetes</taxon>
        <taxon>Kitasatosporales</taxon>
        <taxon>Streptomycetaceae</taxon>
        <taxon>Streptomyces</taxon>
    </lineage>
</organism>
<keyword evidence="3" id="KW-1185">Reference proteome</keyword>
<dbReference type="KEGG" id="shun:DWB77_04691"/>
<name>A0A387HNT1_9ACTN</name>
<dbReference type="AlphaFoldDB" id="A0A387HNT1"/>
<sequence>MTQIHTDRMWALTAWLSPPDPPSRPGAPTPHAPDRAVPRAPKYPLRLLTVRGWSRSSPRP</sequence>
<proteinExistence type="predicted"/>
<reference evidence="2 3" key="1">
    <citation type="submission" date="2018-10" db="EMBL/GenBank/DDBJ databases">
        <title>Relationship between Morphology and Antimicrobial Activity in Streptomyces.</title>
        <authorList>
            <person name="Kang H.J."/>
            <person name="Kim S.B."/>
        </authorList>
    </citation>
    <scope>NUCLEOTIDE SEQUENCE [LARGE SCALE GENOMIC DNA]</scope>
    <source>
        <strain evidence="2 3">BH38</strain>
    </source>
</reference>
<evidence type="ECO:0000313" key="3">
    <source>
        <dbReference type="Proteomes" id="UP000271554"/>
    </source>
</evidence>
<gene>
    <name evidence="2" type="ORF">DWB77_04691</name>
</gene>
<dbReference type="EMBL" id="CP032698">
    <property type="protein sequence ID" value="AYG82512.1"/>
    <property type="molecule type" value="Genomic_DNA"/>
</dbReference>
<feature type="region of interest" description="Disordered" evidence="1">
    <location>
        <begin position="15"/>
        <end position="42"/>
    </location>
</feature>
<dbReference type="Proteomes" id="UP000271554">
    <property type="component" value="Chromosome"/>
</dbReference>